<evidence type="ECO:0000256" key="4">
    <source>
        <dbReference type="ARBA" id="ARBA00022723"/>
    </source>
</evidence>
<dbReference type="Gene3D" id="3.20.20.70">
    <property type="entry name" value="Aldolase class I"/>
    <property type="match status" value="1"/>
</dbReference>
<feature type="binding site" evidence="8">
    <location>
        <position position="64"/>
    </location>
    <ligand>
        <name>[4Fe-4S] cluster</name>
        <dbReference type="ChEBI" id="CHEBI:49883"/>
        <label>2</label>
        <note>4Fe-4S-S-AdoMet</note>
    </ligand>
</feature>
<comment type="similarity">
    <text evidence="8">Belongs to the radical SAM superfamily. Lipoyl synthase family.</text>
</comment>
<organism evidence="10 11">
    <name type="scientific">Candidatus Bilamarchaeum dharawalense</name>
    <dbReference type="NCBI Taxonomy" id="2885759"/>
    <lineage>
        <taxon>Archaea</taxon>
        <taxon>Candidatus Micrarchaeota</taxon>
        <taxon>Candidatus Micrarchaeia</taxon>
        <taxon>Candidatus Anstonellales</taxon>
        <taxon>Candidatus Bilamarchaeaceae</taxon>
        <taxon>Candidatus Bilamarchaeum</taxon>
    </lineage>
</organism>
<dbReference type="SFLD" id="SFLDG01058">
    <property type="entry name" value="lipoyl_synthase_like"/>
    <property type="match status" value="1"/>
</dbReference>
<evidence type="ECO:0000256" key="5">
    <source>
        <dbReference type="ARBA" id="ARBA00023004"/>
    </source>
</evidence>
<evidence type="ECO:0000256" key="8">
    <source>
        <dbReference type="HAMAP-Rule" id="MF_00206"/>
    </source>
</evidence>
<feature type="domain" description="Radical SAM core" evidence="9">
    <location>
        <begin position="50"/>
        <end position="267"/>
    </location>
</feature>
<dbReference type="NCBIfam" id="NF009544">
    <property type="entry name" value="PRK12928.1"/>
    <property type="match status" value="1"/>
</dbReference>
<gene>
    <name evidence="8 10" type="primary">lipA</name>
    <name evidence="10" type="ORF">LFW2832_00536</name>
</gene>
<reference evidence="10 11" key="1">
    <citation type="submission" date="2019-08" db="EMBL/GenBank/DDBJ databases">
        <authorList>
            <person name="Vazquez-Campos X."/>
        </authorList>
    </citation>
    <scope>NUCLEOTIDE SEQUENCE [LARGE SCALE GENOMIC DNA]</scope>
    <source>
        <strain evidence="10">LFW-283_2</strain>
    </source>
</reference>
<evidence type="ECO:0000259" key="9">
    <source>
        <dbReference type="PROSITE" id="PS51918"/>
    </source>
</evidence>
<dbReference type="GO" id="GO:0005737">
    <property type="term" value="C:cytoplasm"/>
    <property type="evidence" value="ECO:0007669"/>
    <property type="project" value="UniProtKB-SubCell"/>
</dbReference>
<dbReference type="InterPro" id="IPR007197">
    <property type="entry name" value="rSAM"/>
</dbReference>
<proteinExistence type="inferred from homology"/>
<evidence type="ECO:0000313" key="11">
    <source>
        <dbReference type="Proteomes" id="UP000789941"/>
    </source>
</evidence>
<protein>
    <recommendedName>
        <fullName evidence="8">Lipoyl synthase</fullName>
        <ecNumber evidence="8">2.8.1.8</ecNumber>
    </recommendedName>
    <alternativeName>
        <fullName evidence="8">Lip-syn</fullName>
        <shortName evidence="8">LS</shortName>
    </alternativeName>
    <alternativeName>
        <fullName evidence="8">Lipoate synthase</fullName>
    </alternativeName>
    <alternativeName>
        <fullName evidence="8">Lipoic acid synthase</fullName>
    </alternativeName>
    <alternativeName>
        <fullName evidence="8">Sulfur insertion protein LipA</fullName>
    </alternativeName>
</protein>
<keyword evidence="4 8" id="KW-0479">Metal-binding</keyword>
<accession>A0A5E4LP33</accession>
<dbReference type="GO" id="GO:0016992">
    <property type="term" value="F:lipoate synthase activity"/>
    <property type="evidence" value="ECO:0007669"/>
    <property type="project" value="UniProtKB-UniRule"/>
</dbReference>
<dbReference type="CDD" id="cd01335">
    <property type="entry name" value="Radical_SAM"/>
    <property type="match status" value="1"/>
</dbReference>
<dbReference type="PANTHER" id="PTHR10949:SF0">
    <property type="entry name" value="LIPOYL SYNTHASE, MITOCHONDRIAL"/>
    <property type="match status" value="1"/>
</dbReference>
<evidence type="ECO:0000313" key="10">
    <source>
        <dbReference type="EMBL" id="VVC03795.1"/>
    </source>
</evidence>
<dbReference type="EMBL" id="CABMJJ010000009">
    <property type="protein sequence ID" value="VVC03795.1"/>
    <property type="molecule type" value="Genomic_DNA"/>
</dbReference>
<dbReference type="InterPro" id="IPR013785">
    <property type="entry name" value="Aldolase_TIM"/>
</dbReference>
<comment type="caution">
    <text evidence="10">The sequence shown here is derived from an EMBL/GenBank/DDBJ whole genome shotgun (WGS) entry which is preliminary data.</text>
</comment>
<sequence>MKISKPEWLKICRPKGHEIILYNQVDSLLKSHKLTTVCNEALCPNRSACWSAGTATFMILGDTCTRFCSFCNVKHARKGIEIDANEGVRIANASAGLKLNYVVLTSVDRDDLPDLGANHFANCISAIRSKISHVKIEVLTPDFDARPELIKLVIDAKPDVFAHNIEAVERLQNIRDPRAKYRKSLEVLKIAKKINPKILTKSSIILGVGEKEEEVLQALKDLREVQVDAVVIGQYLQPSKKNLPVKEFVTPEKFQFYGKKAKELGFKFVVSEPFARTSYKADEIFKAT</sequence>
<evidence type="ECO:0000256" key="7">
    <source>
        <dbReference type="ARBA" id="ARBA00047326"/>
    </source>
</evidence>
<keyword evidence="2 8" id="KW-0808">Transferase</keyword>
<dbReference type="SUPFAM" id="SSF102114">
    <property type="entry name" value="Radical SAM enzymes"/>
    <property type="match status" value="1"/>
</dbReference>
<name>A0A5E4LP33_9ARCH</name>
<comment type="function">
    <text evidence="8">Catalyzes the radical-mediated insertion of two sulfur atoms into the C-6 and C-8 positions of the octanoyl moiety bound to the lipoyl domains of lipoate-dependent enzymes, thereby converting the octanoylated domains into lipoylated derivatives.</text>
</comment>
<comment type="cofactor">
    <cofactor evidence="8">
        <name>[4Fe-4S] cluster</name>
        <dbReference type="ChEBI" id="CHEBI:49883"/>
    </cofactor>
    <text evidence="8">Binds 2 [4Fe-4S] clusters per subunit. One cluster is coordinated with 3 cysteines and an exchangeable S-adenosyl-L-methionine.</text>
</comment>
<feature type="binding site" evidence="8">
    <location>
        <position position="68"/>
    </location>
    <ligand>
        <name>[4Fe-4S] cluster</name>
        <dbReference type="ChEBI" id="CHEBI:49883"/>
        <label>2</label>
        <note>4Fe-4S-S-AdoMet</note>
    </ligand>
</feature>
<feature type="binding site" evidence="8">
    <location>
        <position position="71"/>
    </location>
    <ligand>
        <name>[4Fe-4S] cluster</name>
        <dbReference type="ChEBI" id="CHEBI:49883"/>
        <label>2</label>
        <note>4Fe-4S-S-AdoMet</note>
    </ligand>
</feature>
<dbReference type="SFLD" id="SFLDF00271">
    <property type="entry name" value="lipoyl_synthase"/>
    <property type="match status" value="1"/>
</dbReference>
<feature type="binding site" evidence="8">
    <location>
        <position position="38"/>
    </location>
    <ligand>
        <name>[4Fe-4S] cluster</name>
        <dbReference type="ChEBI" id="CHEBI:49883"/>
        <label>1</label>
    </ligand>
</feature>
<evidence type="ECO:0000256" key="2">
    <source>
        <dbReference type="ARBA" id="ARBA00022679"/>
    </source>
</evidence>
<dbReference type="HAMAP" id="MF_00206">
    <property type="entry name" value="Lipoyl_synth"/>
    <property type="match status" value="1"/>
</dbReference>
<keyword evidence="6 8" id="KW-0411">Iron-sulfur</keyword>
<dbReference type="AlphaFoldDB" id="A0A5E4LP33"/>
<dbReference type="GO" id="GO:0051539">
    <property type="term" value="F:4 iron, 4 sulfur cluster binding"/>
    <property type="evidence" value="ECO:0007669"/>
    <property type="project" value="UniProtKB-UniRule"/>
</dbReference>
<dbReference type="InterPro" id="IPR058240">
    <property type="entry name" value="rSAM_sf"/>
</dbReference>
<dbReference type="Proteomes" id="UP000789941">
    <property type="component" value="Unassembled WGS sequence"/>
</dbReference>
<dbReference type="EC" id="2.8.1.8" evidence="8"/>
<dbReference type="Pfam" id="PF04055">
    <property type="entry name" value="Radical_SAM"/>
    <property type="match status" value="1"/>
</dbReference>
<dbReference type="GO" id="GO:0009249">
    <property type="term" value="P:protein lipoylation"/>
    <property type="evidence" value="ECO:0007669"/>
    <property type="project" value="UniProtKB-UniRule"/>
</dbReference>
<feature type="binding site" evidence="8">
    <location>
        <position position="43"/>
    </location>
    <ligand>
        <name>[4Fe-4S] cluster</name>
        <dbReference type="ChEBI" id="CHEBI:49883"/>
        <label>1</label>
    </ligand>
</feature>
<dbReference type="SFLD" id="SFLDS00029">
    <property type="entry name" value="Radical_SAM"/>
    <property type="match status" value="1"/>
</dbReference>
<dbReference type="InterPro" id="IPR006638">
    <property type="entry name" value="Elp3/MiaA/NifB-like_rSAM"/>
</dbReference>
<dbReference type="NCBIfam" id="NF004019">
    <property type="entry name" value="PRK05481.1"/>
    <property type="match status" value="1"/>
</dbReference>
<dbReference type="PROSITE" id="PS51918">
    <property type="entry name" value="RADICAL_SAM"/>
    <property type="match status" value="1"/>
</dbReference>
<comment type="pathway">
    <text evidence="8">Protein modification; protein lipoylation via endogenous pathway; protein N(6)-(lipoyl)lysine from octanoyl-[acyl-carrier-protein]: step 2/2.</text>
</comment>
<dbReference type="PIRSF" id="PIRSF005963">
    <property type="entry name" value="Lipoyl_synth"/>
    <property type="match status" value="1"/>
</dbReference>
<keyword evidence="1 8" id="KW-0004">4Fe-4S</keyword>
<dbReference type="InterPro" id="IPR003698">
    <property type="entry name" value="Lipoyl_synth"/>
</dbReference>
<keyword evidence="8" id="KW-0963">Cytoplasm</keyword>
<dbReference type="PANTHER" id="PTHR10949">
    <property type="entry name" value="LIPOYL SYNTHASE"/>
    <property type="match status" value="1"/>
</dbReference>
<evidence type="ECO:0000256" key="6">
    <source>
        <dbReference type="ARBA" id="ARBA00023014"/>
    </source>
</evidence>
<comment type="catalytic activity">
    <reaction evidence="7 8">
        <text>[[Fe-S] cluster scaffold protein carrying a second [4Fe-4S](2+) cluster] + N(6)-octanoyl-L-lysyl-[protein] + 2 oxidized [2Fe-2S]-[ferredoxin] + 2 S-adenosyl-L-methionine + 4 H(+) = [[Fe-S] cluster scaffold protein] + N(6)-[(R)-dihydrolipoyl]-L-lysyl-[protein] + 4 Fe(3+) + 2 hydrogen sulfide + 2 5'-deoxyadenosine + 2 L-methionine + 2 reduced [2Fe-2S]-[ferredoxin]</text>
        <dbReference type="Rhea" id="RHEA:16585"/>
        <dbReference type="Rhea" id="RHEA-COMP:9928"/>
        <dbReference type="Rhea" id="RHEA-COMP:10000"/>
        <dbReference type="Rhea" id="RHEA-COMP:10001"/>
        <dbReference type="Rhea" id="RHEA-COMP:10475"/>
        <dbReference type="Rhea" id="RHEA-COMP:14568"/>
        <dbReference type="Rhea" id="RHEA-COMP:14569"/>
        <dbReference type="ChEBI" id="CHEBI:15378"/>
        <dbReference type="ChEBI" id="CHEBI:17319"/>
        <dbReference type="ChEBI" id="CHEBI:29034"/>
        <dbReference type="ChEBI" id="CHEBI:29919"/>
        <dbReference type="ChEBI" id="CHEBI:33722"/>
        <dbReference type="ChEBI" id="CHEBI:33737"/>
        <dbReference type="ChEBI" id="CHEBI:33738"/>
        <dbReference type="ChEBI" id="CHEBI:57844"/>
        <dbReference type="ChEBI" id="CHEBI:59789"/>
        <dbReference type="ChEBI" id="CHEBI:78809"/>
        <dbReference type="ChEBI" id="CHEBI:83100"/>
        <dbReference type="EC" id="2.8.1.8"/>
    </reaction>
</comment>
<evidence type="ECO:0000256" key="1">
    <source>
        <dbReference type="ARBA" id="ARBA00022485"/>
    </source>
</evidence>
<comment type="subcellular location">
    <subcellularLocation>
        <location evidence="8">Cytoplasm</location>
    </subcellularLocation>
</comment>
<dbReference type="NCBIfam" id="TIGR00510">
    <property type="entry name" value="lipA"/>
    <property type="match status" value="1"/>
</dbReference>
<dbReference type="SMART" id="SM00729">
    <property type="entry name" value="Elp3"/>
    <property type="match status" value="1"/>
</dbReference>
<dbReference type="GO" id="GO:0046872">
    <property type="term" value="F:metal ion binding"/>
    <property type="evidence" value="ECO:0007669"/>
    <property type="project" value="UniProtKB-KW"/>
</dbReference>
<keyword evidence="3 8" id="KW-0949">S-adenosyl-L-methionine</keyword>
<feature type="binding site" evidence="8">
    <location>
        <position position="278"/>
    </location>
    <ligand>
        <name>[4Fe-4S] cluster</name>
        <dbReference type="ChEBI" id="CHEBI:49883"/>
        <label>1</label>
    </ligand>
</feature>
<feature type="binding site" evidence="8">
    <location>
        <position position="49"/>
    </location>
    <ligand>
        <name>[4Fe-4S] cluster</name>
        <dbReference type="ChEBI" id="CHEBI:49883"/>
        <label>1</label>
    </ligand>
</feature>
<dbReference type="UniPathway" id="UPA00538">
    <property type="reaction ID" value="UER00593"/>
</dbReference>
<evidence type="ECO:0000256" key="3">
    <source>
        <dbReference type="ARBA" id="ARBA00022691"/>
    </source>
</evidence>
<keyword evidence="5 8" id="KW-0408">Iron</keyword>